<evidence type="ECO:0008006" key="3">
    <source>
        <dbReference type="Google" id="ProtNLM"/>
    </source>
</evidence>
<proteinExistence type="predicted"/>
<organism evidence="1 2">
    <name type="scientific">Conidiobolus coronatus (strain ATCC 28846 / CBS 209.66 / NRRL 28638)</name>
    <name type="common">Delacroixia coronata</name>
    <dbReference type="NCBI Taxonomy" id="796925"/>
    <lineage>
        <taxon>Eukaryota</taxon>
        <taxon>Fungi</taxon>
        <taxon>Fungi incertae sedis</taxon>
        <taxon>Zoopagomycota</taxon>
        <taxon>Entomophthoromycotina</taxon>
        <taxon>Entomophthoromycetes</taxon>
        <taxon>Entomophthorales</taxon>
        <taxon>Ancylistaceae</taxon>
        <taxon>Conidiobolus</taxon>
    </lineage>
</organism>
<accession>A0A137P9Q9</accession>
<reference evidence="1 2" key="1">
    <citation type="journal article" date="2015" name="Genome Biol. Evol.">
        <title>Phylogenomic analyses indicate that early fungi evolved digesting cell walls of algal ancestors of land plants.</title>
        <authorList>
            <person name="Chang Y."/>
            <person name="Wang S."/>
            <person name="Sekimoto S."/>
            <person name="Aerts A.L."/>
            <person name="Choi C."/>
            <person name="Clum A."/>
            <person name="LaButti K.M."/>
            <person name="Lindquist E.A."/>
            <person name="Yee Ngan C."/>
            <person name="Ohm R.A."/>
            <person name="Salamov A.A."/>
            <person name="Grigoriev I.V."/>
            <person name="Spatafora J.W."/>
            <person name="Berbee M.L."/>
        </authorList>
    </citation>
    <scope>NUCLEOTIDE SEQUENCE [LARGE SCALE GENOMIC DNA]</scope>
    <source>
        <strain evidence="1 2">NRRL 28638</strain>
    </source>
</reference>
<keyword evidence="2" id="KW-1185">Reference proteome</keyword>
<name>A0A137P9Q9_CONC2</name>
<sequence>MDSEKKTQKLIEVLNRIKQTPKLSDKLVSFTLIPKLIDPTDKELVTLIYNNLDWDFIYKLFGLIEKKETTEQDLLLLNLSFNICQNFFNFPSILTTNSFNKLILNLWKLNNYLKDDELIESLIQLSFNFIKSNWENFGSFIIFSDSGIIKEVQIALDYQLMKKNSENYLKIYNLLMQCFELIKLEEFTTTKELKTLDKVNILQKLTHQSVKNLNNFKLLNLETVWLNQFILNWKDINIETINELNLSVEFINLMFTDLIANFRLLIKSKDAEVRSLTLISSNQLLQLFQFNWLLKDIDFLLILIHLSCIEIRVSLEDLRSSTNLTNPSLKLINSLEFVKTSILSLSNLMDDDNNEDIETLFNGDQLIKLSKQWYNTGMDLLDWLIDAIDVNTDLEQLIQNPLIILILKTLMTYVSQDETLIQSTLESDELFEVDEEEKNENSKSNRNIVDIKYQGGFNCIFPLILGLITLCESELPNPQIPLNDILNGLLVLVSYEDLNTTFIYFNGYNIILDYSYKLYNIVKSQSNKDSVLSHELLGCINFLEEQLDGSEEFAFDSNDEEKFLEIQTYLMLNI</sequence>
<evidence type="ECO:0000313" key="2">
    <source>
        <dbReference type="Proteomes" id="UP000070444"/>
    </source>
</evidence>
<evidence type="ECO:0000313" key="1">
    <source>
        <dbReference type="EMBL" id="KXN71748.1"/>
    </source>
</evidence>
<dbReference type="AlphaFoldDB" id="A0A137P9Q9"/>
<dbReference type="EMBL" id="KQ964468">
    <property type="protein sequence ID" value="KXN71748.1"/>
    <property type="molecule type" value="Genomic_DNA"/>
</dbReference>
<protein>
    <recommendedName>
        <fullName evidence="3">Neurochondrin-domain-containing protein</fullName>
    </recommendedName>
</protein>
<gene>
    <name evidence="1" type="ORF">CONCODRAFT_5544</name>
</gene>
<dbReference type="Proteomes" id="UP000070444">
    <property type="component" value="Unassembled WGS sequence"/>
</dbReference>